<comment type="caution">
    <text evidence="1">The sequence shown here is derived from an EMBL/GenBank/DDBJ whole genome shotgun (WGS) entry which is preliminary data.</text>
</comment>
<accession>A0ACB9Z2Z1</accession>
<proteinExistence type="predicted"/>
<protein>
    <submittedName>
        <fullName evidence="1">HET-domain-containing protein</fullName>
    </submittedName>
</protein>
<gene>
    <name evidence="1" type="ORF">F4820DRAFT_458237</name>
</gene>
<organism evidence="1 2">
    <name type="scientific">Hypoxylon rubiginosum</name>
    <dbReference type="NCBI Taxonomy" id="110542"/>
    <lineage>
        <taxon>Eukaryota</taxon>
        <taxon>Fungi</taxon>
        <taxon>Dikarya</taxon>
        <taxon>Ascomycota</taxon>
        <taxon>Pezizomycotina</taxon>
        <taxon>Sordariomycetes</taxon>
        <taxon>Xylariomycetidae</taxon>
        <taxon>Xylariales</taxon>
        <taxon>Hypoxylaceae</taxon>
        <taxon>Hypoxylon</taxon>
    </lineage>
</organism>
<sequence>MHLLNTTTRQVSQVPNGERWKYAILSHTWGSEEITFQELNKYHERRFRGSIYSRAGYQKIRGCCDRAKRDGYDWVWIDTCCIDKTSSAELSEAINSMFKWYRESKVCYVFLSDVSDPNEDFSTNNSSFRASRWFTRGWTLQELLAPRKILFYDCRWKLIGQLSLRSKLCDVVSEITSIPTAYLEGAPLSMANIAHRMSWASKRETTREEDIAYCLLGIFDVNMPLLYGEGARAFRRLQEEIMKHTNDQTLLAWGSFTRDKYYMPEVELEQQEILAASPADFEECNDLTQCPIESASDMSPYQIPYQMTNSCLRIKLPLRDIRET</sequence>
<dbReference type="EMBL" id="MU393472">
    <property type="protein sequence ID" value="KAI4865454.1"/>
    <property type="molecule type" value="Genomic_DNA"/>
</dbReference>
<evidence type="ECO:0000313" key="2">
    <source>
        <dbReference type="Proteomes" id="UP001497700"/>
    </source>
</evidence>
<name>A0ACB9Z2Z1_9PEZI</name>
<reference evidence="1 2" key="1">
    <citation type="journal article" date="2022" name="New Phytol.">
        <title>Ecological generalism drives hyperdiversity of secondary metabolite gene clusters in xylarialean endophytes.</title>
        <authorList>
            <person name="Franco M.E.E."/>
            <person name="Wisecaver J.H."/>
            <person name="Arnold A.E."/>
            <person name="Ju Y.M."/>
            <person name="Slot J.C."/>
            <person name="Ahrendt S."/>
            <person name="Moore L.P."/>
            <person name="Eastman K.E."/>
            <person name="Scott K."/>
            <person name="Konkel Z."/>
            <person name="Mondo S.J."/>
            <person name="Kuo A."/>
            <person name="Hayes R.D."/>
            <person name="Haridas S."/>
            <person name="Andreopoulos B."/>
            <person name="Riley R."/>
            <person name="LaButti K."/>
            <person name="Pangilinan J."/>
            <person name="Lipzen A."/>
            <person name="Amirebrahimi M."/>
            <person name="Yan J."/>
            <person name="Adam C."/>
            <person name="Keymanesh K."/>
            <person name="Ng V."/>
            <person name="Louie K."/>
            <person name="Northen T."/>
            <person name="Drula E."/>
            <person name="Henrissat B."/>
            <person name="Hsieh H.M."/>
            <person name="Youens-Clark K."/>
            <person name="Lutzoni F."/>
            <person name="Miadlikowska J."/>
            <person name="Eastwood D.C."/>
            <person name="Hamelin R.C."/>
            <person name="Grigoriev I.V."/>
            <person name="U'Ren J.M."/>
        </authorList>
    </citation>
    <scope>NUCLEOTIDE SEQUENCE [LARGE SCALE GENOMIC DNA]</scope>
    <source>
        <strain evidence="1 2">CBS 119005</strain>
    </source>
</reference>
<keyword evidence="2" id="KW-1185">Reference proteome</keyword>
<evidence type="ECO:0000313" key="1">
    <source>
        <dbReference type="EMBL" id="KAI4865454.1"/>
    </source>
</evidence>
<dbReference type="Proteomes" id="UP001497700">
    <property type="component" value="Unassembled WGS sequence"/>
</dbReference>